<dbReference type="InterPro" id="IPR035979">
    <property type="entry name" value="RBD_domain_sf"/>
</dbReference>
<keyword evidence="1" id="KW-0694">RNA-binding</keyword>
<evidence type="ECO:0000313" key="3">
    <source>
        <dbReference type="EMBL" id="CAE8589099.1"/>
    </source>
</evidence>
<name>A0A813DMI3_POLGL</name>
<dbReference type="OMA" id="ELWIRHI"/>
<reference evidence="3" key="1">
    <citation type="submission" date="2021-02" db="EMBL/GenBank/DDBJ databases">
        <authorList>
            <person name="Dougan E. K."/>
            <person name="Rhodes N."/>
            <person name="Thang M."/>
            <person name="Chan C."/>
        </authorList>
    </citation>
    <scope>NUCLEOTIDE SEQUENCE</scope>
</reference>
<protein>
    <recommendedName>
        <fullName evidence="2">RRM domain-containing protein</fullName>
    </recommendedName>
</protein>
<evidence type="ECO:0000256" key="1">
    <source>
        <dbReference type="PROSITE-ProRule" id="PRU00176"/>
    </source>
</evidence>
<dbReference type="Gene3D" id="3.30.70.330">
    <property type="match status" value="1"/>
</dbReference>
<dbReference type="InterPro" id="IPR012677">
    <property type="entry name" value="Nucleotide-bd_a/b_plait_sf"/>
</dbReference>
<accession>A0A813DMI3</accession>
<dbReference type="EMBL" id="CAJNNV010003481">
    <property type="protein sequence ID" value="CAE8589099.1"/>
    <property type="molecule type" value="Genomic_DNA"/>
</dbReference>
<sequence length="274" mass="30424">ALKLWHGPLVDVSLLFTVDARKRFQYHPLQYIGERVLLIAAAPEEAEPKPQDALDNARLAMRLAMHEASQSAPTPSFAPREHSGRELWIRHIPGSWGASAAFRIQELMPGVGQQISVRWLLSDTDPTDRRGEACVYFASAEARDDVFKWAKGLTDIHVLWQDAPDAPPLGAFLTEQALIEAFSSHGMVVCARIPRKPTTQEPQSFAFISFLDAEDAERVSRKPAVEVPITPTWNLELKPRLAKFGGVSDKRVAVKAGTGGDEDVGFDWIHLSKR</sequence>
<dbReference type="Proteomes" id="UP000654075">
    <property type="component" value="Unassembled WGS sequence"/>
</dbReference>
<dbReference type="AlphaFoldDB" id="A0A813DMI3"/>
<feature type="domain" description="RRM" evidence="2">
    <location>
        <begin position="173"/>
        <end position="259"/>
    </location>
</feature>
<organism evidence="3 4">
    <name type="scientific">Polarella glacialis</name>
    <name type="common">Dinoflagellate</name>
    <dbReference type="NCBI Taxonomy" id="89957"/>
    <lineage>
        <taxon>Eukaryota</taxon>
        <taxon>Sar</taxon>
        <taxon>Alveolata</taxon>
        <taxon>Dinophyceae</taxon>
        <taxon>Suessiales</taxon>
        <taxon>Suessiaceae</taxon>
        <taxon>Polarella</taxon>
    </lineage>
</organism>
<evidence type="ECO:0000259" key="2">
    <source>
        <dbReference type="PROSITE" id="PS50102"/>
    </source>
</evidence>
<dbReference type="GO" id="GO:0003723">
    <property type="term" value="F:RNA binding"/>
    <property type="evidence" value="ECO:0007669"/>
    <property type="project" value="UniProtKB-UniRule"/>
</dbReference>
<dbReference type="PROSITE" id="PS50102">
    <property type="entry name" value="RRM"/>
    <property type="match status" value="1"/>
</dbReference>
<keyword evidence="4" id="KW-1185">Reference proteome</keyword>
<dbReference type="InterPro" id="IPR000504">
    <property type="entry name" value="RRM_dom"/>
</dbReference>
<gene>
    <name evidence="3" type="ORF">PGLA1383_LOCUS7878</name>
</gene>
<dbReference type="SUPFAM" id="SSF54928">
    <property type="entry name" value="RNA-binding domain, RBD"/>
    <property type="match status" value="1"/>
</dbReference>
<evidence type="ECO:0000313" key="4">
    <source>
        <dbReference type="Proteomes" id="UP000654075"/>
    </source>
</evidence>
<proteinExistence type="predicted"/>
<feature type="non-terminal residue" evidence="3">
    <location>
        <position position="1"/>
    </location>
</feature>
<dbReference type="Pfam" id="PF00076">
    <property type="entry name" value="RRM_1"/>
    <property type="match status" value="1"/>
</dbReference>
<comment type="caution">
    <text evidence="3">The sequence shown here is derived from an EMBL/GenBank/DDBJ whole genome shotgun (WGS) entry which is preliminary data.</text>
</comment>